<organism evidence="23 24">
    <name type="scientific">Anopheles atroparvus</name>
    <name type="common">European mosquito</name>
    <dbReference type="NCBI Taxonomy" id="41427"/>
    <lineage>
        <taxon>Eukaryota</taxon>
        <taxon>Metazoa</taxon>
        <taxon>Ecdysozoa</taxon>
        <taxon>Arthropoda</taxon>
        <taxon>Hexapoda</taxon>
        <taxon>Insecta</taxon>
        <taxon>Pterygota</taxon>
        <taxon>Neoptera</taxon>
        <taxon>Endopterygota</taxon>
        <taxon>Diptera</taxon>
        <taxon>Nematocera</taxon>
        <taxon>Culicoidea</taxon>
        <taxon>Culicidae</taxon>
        <taxon>Anophelinae</taxon>
        <taxon>Anopheles</taxon>
    </lineage>
</organism>
<evidence type="ECO:0000256" key="5">
    <source>
        <dbReference type="ARBA" id="ARBA00022670"/>
    </source>
</evidence>
<comment type="cofactor">
    <cofactor evidence="2">
        <name>Zn(2+)</name>
        <dbReference type="ChEBI" id="CHEBI:29105"/>
    </cofactor>
</comment>
<keyword evidence="5" id="KW-0645">Protease</keyword>
<feature type="active site" evidence="18">
    <location>
        <position position="540"/>
    </location>
</feature>
<dbReference type="PROSITE" id="PS50215">
    <property type="entry name" value="ADAM_MEPRO"/>
    <property type="match status" value="1"/>
</dbReference>
<evidence type="ECO:0000256" key="10">
    <source>
        <dbReference type="ARBA" id="ARBA00022801"/>
    </source>
</evidence>
<evidence type="ECO:0000256" key="6">
    <source>
        <dbReference type="ARBA" id="ARBA00022685"/>
    </source>
</evidence>
<keyword evidence="16" id="KW-1015">Disulfide bond</keyword>
<evidence type="ECO:0000256" key="17">
    <source>
        <dbReference type="ARBA" id="ARBA00023180"/>
    </source>
</evidence>
<evidence type="ECO:0000256" key="1">
    <source>
        <dbReference type="ARBA" id="ARBA00001809"/>
    </source>
</evidence>
<accession>A0AAG5DVP2</accession>
<evidence type="ECO:0000313" key="24">
    <source>
        <dbReference type="Proteomes" id="UP000075880"/>
    </source>
</evidence>
<dbReference type="Pfam" id="PF13574">
    <property type="entry name" value="Reprolysin_2"/>
    <property type="match status" value="1"/>
</dbReference>
<keyword evidence="10" id="KW-0378">Hydrolase</keyword>
<feature type="compositionally biased region" description="Acidic residues" evidence="19">
    <location>
        <begin position="215"/>
        <end position="228"/>
    </location>
</feature>
<proteinExistence type="predicted"/>
<feature type="region of interest" description="Disordered" evidence="19">
    <location>
        <begin position="900"/>
        <end position="1009"/>
    </location>
</feature>
<name>A0AAG5DVP2_ANOAO</name>
<dbReference type="InterPro" id="IPR034025">
    <property type="entry name" value="ADAM10_ADAM17"/>
</dbReference>
<evidence type="ECO:0000256" key="13">
    <source>
        <dbReference type="ARBA" id="ARBA00023049"/>
    </source>
</evidence>
<feature type="domain" description="Disintegrin" evidence="21">
    <location>
        <begin position="610"/>
        <end position="716"/>
    </location>
</feature>
<feature type="binding site" evidence="18">
    <location>
        <position position="543"/>
    </location>
    <ligand>
        <name>Zn(2+)</name>
        <dbReference type="ChEBI" id="CHEBI:29105"/>
        <note>catalytic</note>
    </ligand>
</feature>
<comment type="caution">
    <text evidence="18">Lacks conserved residue(s) required for the propagation of feature annotation.</text>
</comment>
<dbReference type="PANTHER" id="PTHR45702:SF2">
    <property type="entry name" value="KUZBANIAN, ISOFORM A"/>
    <property type="match status" value="1"/>
</dbReference>
<keyword evidence="12" id="KW-1133">Transmembrane helix</keyword>
<keyword evidence="13" id="KW-0482">Metalloprotease</keyword>
<dbReference type="SMART" id="SM00050">
    <property type="entry name" value="DISIN"/>
    <property type="match status" value="1"/>
</dbReference>
<dbReference type="GO" id="GO:0005886">
    <property type="term" value="C:plasma membrane"/>
    <property type="evidence" value="ECO:0007669"/>
    <property type="project" value="TreeGrafter"/>
</dbReference>
<dbReference type="EnsemblMetazoa" id="ENSAATROPT016659">
    <property type="protein sequence ID" value="ENSAATROPP014648"/>
    <property type="gene ID" value="ENSAATROPG013636"/>
</dbReference>
<dbReference type="Pfam" id="PF00200">
    <property type="entry name" value="Disintegrin"/>
    <property type="match status" value="1"/>
</dbReference>
<feature type="binding site" evidence="18">
    <location>
        <position position="549"/>
    </location>
    <ligand>
        <name>Zn(2+)</name>
        <dbReference type="ChEBI" id="CHEBI:29105"/>
        <note>catalytic</note>
    </ligand>
</feature>
<keyword evidence="7" id="KW-0812">Transmembrane</keyword>
<evidence type="ECO:0000256" key="11">
    <source>
        <dbReference type="ARBA" id="ARBA00022833"/>
    </source>
</evidence>
<sequence length="1038" mass="116109">MYLKCGLVLLSTLLLLKDIESGYVRESKRVRPLNEYISHHEKLNYDHEHLHASHSRAKRSVTKDHYVHLSFRAHERDFNIRLKRDLSTVSDKLEIHTDKGPVQVDSSHIYHGEVLDDPESYVFGSIFDGVFEGKVITTDDTYYIERAKHYFPDSVKPEAHPLHQVGDDEPPFHSVIYKDQHVDDPYRHRRKGHPSGCGVHDEVSAWMDRVQNSAVEEEDEEEVLPEPEPENKKEDLPASASDDSDGSNNQPQHQKQHVPADKANHKSSPKAKRRSSEQKDTAGDATTGNDIPIETGYEFKFPHEKYSKAANWRGAGESASDSEWHWKAHERVRRAARQKEDYRNTCSLYIQTDPLLWTHIRDSIVSHQHRGRKFELEEKTREEILSLIIHHITAVNYIYRNTKFDGRVEHRNIRFEVQRLKIDDDSSCQENHDGDVNPLCLENIDVSNFLNLHSLGNHEAFCLAYVFTYRDFTGGTLGLAWVASASGASGGICEKYKTYTETVGGLYQSTKRSLNTGIITFVNYNTRVPPKVSQLTLAHEIGHNFGSPHDYPAECRPGGNNGNFIMFASATSGIRLNNGKFSPCSVRNISNVLDAIDESKKRNCFQASEGAFCGNKIVEIGEECDCGFNEEECMDKCCYPREMTDAMKIENATAQSCGRRARTQCSPSQGPCCDSNTCRFIPSDAKVTCKDETECSWGSTCNGTTPECPEPRPRDDKTKCNNGTQLCIKGECSGSICLLWNMTECFLTSNIIPNIDKRKLCELACQSGNDTSTCRSTSEFARDYGLPDGGYSLRPGSPCDNFQGYCDVFLKCRAVDAEGALVRLKNLLFNKKTLQTVAEWATERWYLVCMFGIGFIILMGIFIKCCAVHTPSSNPKKAAAYRISDTLRRPMNTLRMMRRHHHNGAGPRSVPVPRNERSRSAGDRGGGGGGGGRSGGERNGGRGAGSRTRSSGDGHGGEIRNGVVAGHTSSSSGNSRPSNSSRVPAHGYGEGRGQQYYPPKAPPMQNYSRMSNAELYAEAYPDRGMYEPPRRPYGNNKV</sequence>
<dbReference type="Proteomes" id="UP000075880">
    <property type="component" value="Unassembled WGS sequence"/>
</dbReference>
<keyword evidence="8 18" id="KW-0479">Metal-binding</keyword>
<dbReference type="InterPro" id="IPR024079">
    <property type="entry name" value="MetalloPept_cat_dom_sf"/>
</dbReference>
<keyword evidence="11 18" id="KW-0862">Zinc</keyword>
<dbReference type="InterPro" id="IPR051489">
    <property type="entry name" value="ADAM_Metalloproteinase"/>
</dbReference>
<evidence type="ECO:0000256" key="3">
    <source>
        <dbReference type="ARBA" id="ARBA00004479"/>
    </source>
</evidence>
<dbReference type="Gene3D" id="4.10.70.10">
    <property type="entry name" value="Disintegrin domain"/>
    <property type="match status" value="1"/>
</dbReference>
<comment type="subcellular location">
    <subcellularLocation>
        <location evidence="3">Membrane</location>
        <topology evidence="3">Single-pass type I membrane protein</topology>
    </subcellularLocation>
</comment>
<feature type="domain" description="Peptidase M12B" evidence="22">
    <location>
        <begin position="358"/>
        <end position="593"/>
    </location>
</feature>
<dbReference type="CDD" id="cd04270">
    <property type="entry name" value="ZnMc_TACE_like"/>
    <property type="match status" value="1"/>
</dbReference>
<evidence type="ECO:0000256" key="8">
    <source>
        <dbReference type="ARBA" id="ARBA00022723"/>
    </source>
</evidence>
<evidence type="ECO:0000256" key="2">
    <source>
        <dbReference type="ARBA" id="ARBA00001947"/>
    </source>
</evidence>
<evidence type="ECO:0000256" key="20">
    <source>
        <dbReference type="SAM" id="SignalP"/>
    </source>
</evidence>
<keyword evidence="6" id="KW-0165">Cleavage on pair of basic residues</keyword>
<dbReference type="SUPFAM" id="SSF57552">
    <property type="entry name" value="Blood coagulation inhibitor (disintegrin)"/>
    <property type="match status" value="1"/>
</dbReference>
<evidence type="ECO:0000256" key="15">
    <source>
        <dbReference type="ARBA" id="ARBA00023145"/>
    </source>
</evidence>
<dbReference type="GO" id="GO:0006509">
    <property type="term" value="P:membrane protein ectodomain proteolysis"/>
    <property type="evidence" value="ECO:0007669"/>
    <property type="project" value="TreeGrafter"/>
</dbReference>
<evidence type="ECO:0000256" key="9">
    <source>
        <dbReference type="ARBA" id="ARBA00022729"/>
    </source>
</evidence>
<dbReference type="SUPFAM" id="SSF55486">
    <property type="entry name" value="Metalloproteases ('zincins'), catalytic domain"/>
    <property type="match status" value="1"/>
</dbReference>
<comment type="catalytic activity">
    <reaction evidence="1">
        <text>Endopeptidase of broad specificity.</text>
        <dbReference type="EC" id="3.4.24.81"/>
    </reaction>
</comment>
<evidence type="ECO:0000259" key="21">
    <source>
        <dbReference type="PROSITE" id="PS50214"/>
    </source>
</evidence>
<evidence type="ECO:0000313" key="23">
    <source>
        <dbReference type="EnsemblMetazoa" id="ENSAATROPP014648"/>
    </source>
</evidence>
<reference evidence="23" key="1">
    <citation type="submission" date="2024-04" db="UniProtKB">
        <authorList>
            <consortium name="EnsemblMetazoa"/>
        </authorList>
    </citation>
    <scope>IDENTIFICATION</scope>
    <source>
        <strain evidence="23">EBRO</strain>
    </source>
</reference>
<dbReference type="GO" id="GO:0007219">
    <property type="term" value="P:Notch signaling pathway"/>
    <property type="evidence" value="ECO:0007669"/>
    <property type="project" value="TreeGrafter"/>
</dbReference>
<keyword evidence="15" id="KW-0865">Zymogen</keyword>
<dbReference type="InterPro" id="IPR001590">
    <property type="entry name" value="Peptidase_M12B"/>
</dbReference>
<evidence type="ECO:0000256" key="16">
    <source>
        <dbReference type="ARBA" id="ARBA00023157"/>
    </source>
</evidence>
<dbReference type="PROSITE" id="PS50214">
    <property type="entry name" value="DISINTEGRIN_2"/>
    <property type="match status" value="1"/>
</dbReference>
<dbReference type="GO" id="GO:0046872">
    <property type="term" value="F:metal ion binding"/>
    <property type="evidence" value="ECO:0007669"/>
    <property type="project" value="UniProtKB-KW"/>
</dbReference>
<protein>
    <recommendedName>
        <fullName evidence="4">ADAM10 endopeptidase</fullName>
        <ecNumber evidence="4">3.4.24.81</ecNumber>
    </recommendedName>
</protein>
<feature type="signal peptide" evidence="20">
    <location>
        <begin position="1"/>
        <end position="21"/>
    </location>
</feature>
<dbReference type="AlphaFoldDB" id="A0AAG5DVP2"/>
<keyword evidence="14" id="KW-0472">Membrane</keyword>
<dbReference type="Pfam" id="PF21299">
    <property type="entry name" value="ADAM10_Cys-rich"/>
    <property type="match status" value="1"/>
</dbReference>
<feature type="compositionally biased region" description="Gly residues" evidence="19">
    <location>
        <begin position="923"/>
        <end position="934"/>
    </location>
</feature>
<feature type="compositionally biased region" description="Low complexity" evidence="19">
    <location>
        <begin position="969"/>
        <end position="982"/>
    </location>
</feature>
<evidence type="ECO:0000256" key="12">
    <source>
        <dbReference type="ARBA" id="ARBA00022989"/>
    </source>
</evidence>
<feature type="binding site" evidence="18">
    <location>
        <position position="539"/>
    </location>
    <ligand>
        <name>Zn(2+)</name>
        <dbReference type="ChEBI" id="CHEBI:29105"/>
        <note>catalytic</note>
    </ligand>
</feature>
<feature type="chain" id="PRO_5042611915" description="ADAM10 endopeptidase" evidence="20">
    <location>
        <begin position="22"/>
        <end position="1038"/>
    </location>
</feature>
<keyword evidence="24" id="KW-1185">Reference proteome</keyword>
<evidence type="ECO:0000256" key="4">
    <source>
        <dbReference type="ARBA" id="ARBA00012332"/>
    </source>
</evidence>
<dbReference type="InterPro" id="IPR001762">
    <property type="entry name" value="Disintegrin_dom"/>
</dbReference>
<evidence type="ECO:0000256" key="14">
    <source>
        <dbReference type="ARBA" id="ARBA00023136"/>
    </source>
</evidence>
<feature type="region of interest" description="Disordered" evidence="19">
    <location>
        <begin position="213"/>
        <end position="295"/>
    </location>
</feature>
<evidence type="ECO:0000256" key="7">
    <source>
        <dbReference type="ARBA" id="ARBA00022692"/>
    </source>
</evidence>
<dbReference type="InterPro" id="IPR036436">
    <property type="entry name" value="Disintegrin_dom_sf"/>
</dbReference>
<dbReference type="EC" id="3.4.24.81" evidence="4"/>
<dbReference type="InterPro" id="IPR049038">
    <property type="entry name" value="ADAM10_Cys-rich"/>
</dbReference>
<dbReference type="GO" id="GO:0004222">
    <property type="term" value="F:metalloendopeptidase activity"/>
    <property type="evidence" value="ECO:0007669"/>
    <property type="project" value="InterPro"/>
</dbReference>
<keyword evidence="17" id="KW-0325">Glycoprotein</keyword>
<dbReference type="PANTHER" id="PTHR45702">
    <property type="entry name" value="ADAM10/ADAM17 METALLOPEPTIDASE FAMILY MEMBER"/>
    <property type="match status" value="1"/>
</dbReference>
<evidence type="ECO:0000256" key="18">
    <source>
        <dbReference type="PROSITE-ProRule" id="PRU00276"/>
    </source>
</evidence>
<evidence type="ECO:0000256" key="19">
    <source>
        <dbReference type="SAM" id="MobiDB-lite"/>
    </source>
</evidence>
<keyword evidence="9 20" id="KW-0732">Signal</keyword>
<dbReference type="Gene3D" id="3.40.390.10">
    <property type="entry name" value="Collagenase (Catalytic Domain)"/>
    <property type="match status" value="1"/>
</dbReference>
<evidence type="ECO:0000259" key="22">
    <source>
        <dbReference type="PROSITE" id="PS50215"/>
    </source>
</evidence>